<keyword evidence="4" id="KW-0677">Repeat</keyword>
<dbReference type="AlphaFoldDB" id="A0A8S0VP77"/>
<dbReference type="Gramene" id="OE9A059125T1">
    <property type="protein sequence ID" value="OE9A059125C1"/>
    <property type="gene ID" value="OE9A059125"/>
</dbReference>
<comment type="caution">
    <text evidence="8">The sequence shown here is derived from an EMBL/GenBank/DDBJ whole genome shotgun (WGS) entry which is preliminary data.</text>
</comment>
<name>A0A8S0VP77_OLEEU</name>
<evidence type="ECO:0000256" key="4">
    <source>
        <dbReference type="ARBA" id="ARBA00022737"/>
    </source>
</evidence>
<dbReference type="SUPFAM" id="SSF103506">
    <property type="entry name" value="Mitochondrial carrier"/>
    <property type="match status" value="1"/>
</dbReference>
<dbReference type="InterPro" id="IPR023395">
    <property type="entry name" value="MCP_dom_sf"/>
</dbReference>
<dbReference type="EMBL" id="CACTIH010010810">
    <property type="protein sequence ID" value="CAA3033530.1"/>
    <property type="molecule type" value="Genomic_DNA"/>
</dbReference>
<comment type="subcellular location">
    <subcellularLocation>
        <location evidence="1">Membrane</location>
        <topology evidence="1">Multi-pass membrane protein</topology>
    </subcellularLocation>
</comment>
<dbReference type="GO" id="GO:0016020">
    <property type="term" value="C:membrane"/>
    <property type="evidence" value="ECO:0007669"/>
    <property type="project" value="UniProtKB-SubCell"/>
</dbReference>
<evidence type="ECO:0000256" key="6">
    <source>
        <dbReference type="PROSITE-ProRule" id="PRU00282"/>
    </source>
</evidence>
<dbReference type="PRINTS" id="PR00926">
    <property type="entry name" value="MITOCARRIER"/>
</dbReference>
<evidence type="ECO:0000256" key="1">
    <source>
        <dbReference type="ARBA" id="ARBA00004141"/>
    </source>
</evidence>
<evidence type="ECO:0000256" key="3">
    <source>
        <dbReference type="ARBA" id="ARBA00022692"/>
    </source>
</evidence>
<sequence>MEEPGQLKRTLIDLTAGAISGAVSRTITSPLDVIKIRFQVQLEPTTHWTLLQRNAYGPSKYTGMLQATKDIFREEGLPGFWRGNVPALLMVMPYTAIQFTVLHKIKTFASGSSKSEDHINLSPYLSYVSGALAGCAATIGSYPFDLLRTVLASQGEPKAWNRYRSTDASQADDALSSFQLFLCGLAAGTCAKAVCHPLDVVKKRFQIEGLPRDPRYGARVEHRAYRNMHDALRRILQREGWAGLYKGIIPSIVKAAPAGAVTFVAYEFTSDWLESILG</sequence>
<keyword evidence="9" id="KW-1185">Reference proteome</keyword>
<dbReference type="Pfam" id="PF00153">
    <property type="entry name" value="Mito_carr"/>
    <property type="match status" value="3"/>
</dbReference>
<dbReference type="Proteomes" id="UP000594638">
    <property type="component" value="Unassembled WGS sequence"/>
</dbReference>
<dbReference type="PANTHER" id="PTHR24089">
    <property type="entry name" value="SOLUTE CARRIER FAMILY 25"/>
    <property type="match status" value="1"/>
</dbReference>
<feature type="repeat" description="Solcar" evidence="6">
    <location>
        <begin position="175"/>
        <end position="272"/>
    </location>
</feature>
<keyword evidence="3 6" id="KW-0812">Transmembrane</keyword>
<organism evidence="8 9">
    <name type="scientific">Olea europaea subsp. europaea</name>
    <dbReference type="NCBI Taxonomy" id="158383"/>
    <lineage>
        <taxon>Eukaryota</taxon>
        <taxon>Viridiplantae</taxon>
        <taxon>Streptophyta</taxon>
        <taxon>Embryophyta</taxon>
        <taxon>Tracheophyta</taxon>
        <taxon>Spermatophyta</taxon>
        <taxon>Magnoliopsida</taxon>
        <taxon>eudicotyledons</taxon>
        <taxon>Gunneridae</taxon>
        <taxon>Pentapetalae</taxon>
        <taxon>asterids</taxon>
        <taxon>lamiids</taxon>
        <taxon>Lamiales</taxon>
        <taxon>Oleaceae</taxon>
        <taxon>Oleeae</taxon>
        <taxon>Olea</taxon>
    </lineage>
</organism>
<evidence type="ECO:0000256" key="2">
    <source>
        <dbReference type="ARBA" id="ARBA00022448"/>
    </source>
</evidence>
<evidence type="ECO:0000256" key="5">
    <source>
        <dbReference type="ARBA" id="ARBA00023136"/>
    </source>
</evidence>
<dbReference type="InterPro" id="IPR018108">
    <property type="entry name" value="MCP_transmembrane"/>
</dbReference>
<evidence type="ECO:0000313" key="8">
    <source>
        <dbReference type="EMBL" id="CAA3033530.1"/>
    </source>
</evidence>
<accession>A0A8S0VP77</accession>
<proteinExistence type="inferred from homology"/>
<keyword evidence="5 6" id="KW-0472">Membrane</keyword>
<reference evidence="8 9" key="1">
    <citation type="submission" date="2019-12" db="EMBL/GenBank/DDBJ databases">
        <authorList>
            <person name="Alioto T."/>
            <person name="Alioto T."/>
            <person name="Gomez Garrido J."/>
        </authorList>
    </citation>
    <scope>NUCLEOTIDE SEQUENCE [LARGE SCALE GENOMIC DNA]</scope>
</reference>
<dbReference type="PROSITE" id="PS50920">
    <property type="entry name" value="SOLCAR"/>
    <property type="match status" value="2"/>
</dbReference>
<dbReference type="Gene3D" id="1.50.40.10">
    <property type="entry name" value="Mitochondrial carrier domain"/>
    <property type="match status" value="2"/>
</dbReference>
<comment type="similarity">
    <text evidence="7">Belongs to the mitochondrial carrier (TC 2.A.29) family.</text>
</comment>
<feature type="repeat" description="Solcar" evidence="6">
    <location>
        <begin position="8"/>
        <end position="108"/>
    </location>
</feature>
<protein>
    <submittedName>
        <fullName evidence="8">Mitochondrial thiamine pyrophosphate carrier</fullName>
    </submittedName>
</protein>
<dbReference type="GO" id="GO:0055085">
    <property type="term" value="P:transmembrane transport"/>
    <property type="evidence" value="ECO:0007669"/>
    <property type="project" value="InterPro"/>
</dbReference>
<dbReference type="OrthoDB" id="18574at2759"/>
<keyword evidence="2 7" id="KW-0813">Transport</keyword>
<dbReference type="InterPro" id="IPR002067">
    <property type="entry name" value="MCP"/>
</dbReference>
<evidence type="ECO:0000256" key="7">
    <source>
        <dbReference type="RuleBase" id="RU000488"/>
    </source>
</evidence>
<evidence type="ECO:0000313" key="9">
    <source>
        <dbReference type="Proteomes" id="UP000594638"/>
    </source>
</evidence>
<gene>
    <name evidence="8" type="ORF">OLEA9_A059125</name>
</gene>